<feature type="region of interest" description="Disordered" evidence="1">
    <location>
        <begin position="1"/>
        <end position="21"/>
    </location>
</feature>
<dbReference type="AlphaFoldDB" id="A0A0R3PBM8"/>
<protein>
    <submittedName>
        <fullName evidence="5">DNA-directed DNA polymerase</fullName>
    </submittedName>
</protein>
<reference evidence="5" key="1">
    <citation type="submission" date="2017-02" db="UniProtKB">
        <authorList>
            <consortium name="WormBaseParasite"/>
        </authorList>
    </citation>
    <scope>IDENTIFICATION</scope>
</reference>
<reference evidence="3 4" key="2">
    <citation type="submission" date="2018-11" db="EMBL/GenBank/DDBJ databases">
        <authorList>
            <consortium name="Pathogen Informatics"/>
        </authorList>
    </citation>
    <scope>NUCLEOTIDE SEQUENCE [LARGE SCALE GENOMIC DNA]</scope>
    <source>
        <strain evidence="3 4">Costa Rica</strain>
    </source>
</reference>
<evidence type="ECO:0000259" key="2">
    <source>
        <dbReference type="Pfam" id="PF00181"/>
    </source>
</evidence>
<gene>
    <name evidence="3" type="ORF">ACOC_LOCUS1119</name>
</gene>
<dbReference type="Proteomes" id="UP000267027">
    <property type="component" value="Unassembled WGS sequence"/>
</dbReference>
<evidence type="ECO:0000256" key="1">
    <source>
        <dbReference type="SAM" id="MobiDB-lite"/>
    </source>
</evidence>
<dbReference type="Gene3D" id="2.40.50.140">
    <property type="entry name" value="Nucleic acid-binding proteins"/>
    <property type="match status" value="1"/>
</dbReference>
<dbReference type="InterPro" id="IPR022666">
    <property type="entry name" value="Ribosomal_uL2_RNA-bd_dom"/>
</dbReference>
<accession>A0A0R3PBM8</accession>
<dbReference type="OrthoDB" id="10267824at2759"/>
<sequence>MGRWMRVPRKSADGTFTSHNQHSKVAPQVRLIDYELYRYIRGAVMDIMHDPGAALAIIAFCNLYKYKVLKSTAMTA</sequence>
<evidence type="ECO:0000313" key="5">
    <source>
        <dbReference type="WBParaSite" id="ACOC_0000111801-mRNA-1"/>
    </source>
</evidence>
<dbReference type="InterPro" id="IPR012340">
    <property type="entry name" value="NA-bd_OB-fold"/>
</dbReference>
<name>A0A0R3PBM8_ANGCS</name>
<dbReference type="Pfam" id="PF00181">
    <property type="entry name" value="Ribosomal_L2_N"/>
    <property type="match status" value="1"/>
</dbReference>
<evidence type="ECO:0000313" key="4">
    <source>
        <dbReference type="Proteomes" id="UP000267027"/>
    </source>
</evidence>
<dbReference type="STRING" id="334426.A0A0R3PBM8"/>
<proteinExistence type="predicted"/>
<feature type="domain" description="Large ribosomal subunit protein uL2 RNA-binding" evidence="2">
    <location>
        <begin position="13"/>
        <end position="73"/>
    </location>
</feature>
<evidence type="ECO:0000313" key="3">
    <source>
        <dbReference type="EMBL" id="VDM52704.1"/>
    </source>
</evidence>
<dbReference type="WBParaSite" id="ACOC_0000111801-mRNA-1">
    <property type="protein sequence ID" value="ACOC_0000111801-mRNA-1"/>
    <property type="gene ID" value="ACOC_0000111801"/>
</dbReference>
<dbReference type="EMBL" id="UYYA01000149">
    <property type="protein sequence ID" value="VDM52704.1"/>
    <property type="molecule type" value="Genomic_DNA"/>
</dbReference>
<organism evidence="5">
    <name type="scientific">Angiostrongylus costaricensis</name>
    <name type="common">Nematode worm</name>
    <dbReference type="NCBI Taxonomy" id="334426"/>
    <lineage>
        <taxon>Eukaryota</taxon>
        <taxon>Metazoa</taxon>
        <taxon>Ecdysozoa</taxon>
        <taxon>Nematoda</taxon>
        <taxon>Chromadorea</taxon>
        <taxon>Rhabditida</taxon>
        <taxon>Rhabditina</taxon>
        <taxon>Rhabditomorpha</taxon>
        <taxon>Strongyloidea</taxon>
        <taxon>Metastrongylidae</taxon>
        <taxon>Angiostrongylus</taxon>
    </lineage>
</organism>
<keyword evidence="4" id="KW-1185">Reference proteome</keyword>